<organism evidence="2 3">
    <name type="scientific">Halosimplex aquaticum</name>
    <dbReference type="NCBI Taxonomy" id="3026162"/>
    <lineage>
        <taxon>Archaea</taxon>
        <taxon>Methanobacteriati</taxon>
        <taxon>Methanobacteriota</taxon>
        <taxon>Stenosarchaea group</taxon>
        <taxon>Halobacteria</taxon>
        <taxon>Halobacteriales</taxon>
        <taxon>Haloarculaceae</taxon>
        <taxon>Halosimplex</taxon>
    </lineage>
</organism>
<feature type="domain" description="VOC" evidence="1">
    <location>
        <begin position="2"/>
        <end position="115"/>
    </location>
</feature>
<dbReference type="PANTHER" id="PTHR33993">
    <property type="entry name" value="GLYOXALASE-RELATED"/>
    <property type="match status" value="1"/>
</dbReference>
<dbReference type="EMBL" id="JBHTAS010000001">
    <property type="protein sequence ID" value="MFC7140842.1"/>
    <property type="molecule type" value="Genomic_DNA"/>
</dbReference>
<keyword evidence="3" id="KW-1185">Reference proteome</keyword>
<dbReference type="PANTHER" id="PTHR33993:SF2">
    <property type="entry name" value="VOC DOMAIN-CONTAINING PROTEIN"/>
    <property type="match status" value="1"/>
</dbReference>
<name>A0ABD5Y0S7_9EURY</name>
<gene>
    <name evidence="2" type="ORF">ACFQMA_13545</name>
</gene>
<dbReference type="InterPro" id="IPR029068">
    <property type="entry name" value="Glyas_Bleomycin-R_OHBP_Dase"/>
</dbReference>
<dbReference type="SUPFAM" id="SSF54593">
    <property type="entry name" value="Glyoxalase/Bleomycin resistance protein/Dihydroxybiphenyl dioxygenase"/>
    <property type="match status" value="1"/>
</dbReference>
<protein>
    <submittedName>
        <fullName evidence="2">VOC family protein</fullName>
    </submittedName>
</protein>
<dbReference type="GeneID" id="78821148"/>
<accession>A0ABD5Y0S7</accession>
<evidence type="ECO:0000313" key="2">
    <source>
        <dbReference type="EMBL" id="MFC7140842.1"/>
    </source>
</evidence>
<dbReference type="RefSeq" id="WP_274321929.1">
    <property type="nucleotide sequence ID" value="NZ_CP118158.1"/>
</dbReference>
<proteinExistence type="predicted"/>
<dbReference type="Gene3D" id="3.10.180.10">
    <property type="entry name" value="2,3-Dihydroxybiphenyl 1,2-Dioxygenase, domain 1"/>
    <property type="match status" value="1"/>
</dbReference>
<dbReference type="PROSITE" id="PS51819">
    <property type="entry name" value="VOC"/>
    <property type="match status" value="1"/>
</dbReference>
<comment type="caution">
    <text evidence="2">The sequence shown here is derived from an EMBL/GenBank/DDBJ whole genome shotgun (WGS) entry which is preliminary data.</text>
</comment>
<dbReference type="InterPro" id="IPR037523">
    <property type="entry name" value="VOC_core"/>
</dbReference>
<dbReference type="Pfam" id="PF00903">
    <property type="entry name" value="Glyoxalase"/>
    <property type="match status" value="1"/>
</dbReference>
<evidence type="ECO:0000259" key="1">
    <source>
        <dbReference type="PROSITE" id="PS51819"/>
    </source>
</evidence>
<dbReference type="AlphaFoldDB" id="A0ABD5Y0S7"/>
<dbReference type="InterPro" id="IPR004360">
    <property type="entry name" value="Glyas_Fos-R_dOase_dom"/>
</dbReference>
<dbReference type="Proteomes" id="UP001596432">
    <property type="component" value="Unassembled WGS sequence"/>
</dbReference>
<dbReference type="InterPro" id="IPR052164">
    <property type="entry name" value="Anthracycline_SecMetBiosynth"/>
</dbReference>
<sequence length="118" mass="13235">MKLSTVYVGVEDMDRALAFYEDVFQAEPEQAEQRFSIFEFDGADFGLYNAGADGHEFDFGNNCVPNFEVEDVDSAYERISALAPEVVSDGIFDIDGYRGFHFLDTEGNTIEVFSIDSE</sequence>
<evidence type="ECO:0000313" key="3">
    <source>
        <dbReference type="Proteomes" id="UP001596432"/>
    </source>
</evidence>
<reference evidence="2 3" key="1">
    <citation type="journal article" date="2019" name="Int. J. Syst. Evol. Microbiol.">
        <title>The Global Catalogue of Microorganisms (GCM) 10K type strain sequencing project: providing services to taxonomists for standard genome sequencing and annotation.</title>
        <authorList>
            <consortium name="The Broad Institute Genomics Platform"/>
            <consortium name="The Broad Institute Genome Sequencing Center for Infectious Disease"/>
            <person name="Wu L."/>
            <person name="Ma J."/>
        </authorList>
    </citation>
    <scope>NUCLEOTIDE SEQUENCE [LARGE SCALE GENOMIC DNA]</scope>
    <source>
        <strain evidence="2 3">XZYJT29</strain>
    </source>
</reference>